<evidence type="ECO:0000313" key="1">
    <source>
        <dbReference type="EMBL" id="AKH46000.1"/>
    </source>
</evidence>
<name>A0A0F7L2C5_9VIRU</name>
<organism evidence="1">
    <name type="scientific">uncultured marine virus</name>
    <dbReference type="NCBI Taxonomy" id="186617"/>
    <lineage>
        <taxon>Viruses</taxon>
        <taxon>environmental samples</taxon>
    </lineage>
</organism>
<reference evidence="1" key="2">
    <citation type="submission" date="2015-03" db="EMBL/GenBank/DDBJ databases">
        <authorList>
            <person name="Chow C.-E.T."/>
            <person name="Winget D.M."/>
            <person name="White R.A.III."/>
            <person name="Hallam S.J."/>
            <person name="Suttle C.A."/>
        </authorList>
    </citation>
    <scope>NUCLEOTIDE SEQUENCE</scope>
    <source>
        <strain evidence="1">Anoxic3_3</strain>
    </source>
</reference>
<proteinExistence type="predicted"/>
<reference evidence="1" key="1">
    <citation type="journal article" date="2015" name="Front. Microbiol.">
        <title>Combining genomic sequencing methods to explore viral diversity and reveal potential virus-host interactions.</title>
        <authorList>
            <person name="Chow C.E."/>
            <person name="Winget D.M."/>
            <person name="White R.A.III."/>
            <person name="Hallam S.J."/>
            <person name="Suttle C.A."/>
        </authorList>
    </citation>
    <scope>NUCLEOTIDE SEQUENCE</scope>
    <source>
        <strain evidence="1">Anoxic3_3</strain>
    </source>
</reference>
<protein>
    <submittedName>
        <fullName evidence="1">Uncharacterized protein</fullName>
    </submittedName>
</protein>
<sequence>MGSTDSSNRHKYSNTTPDICRGSSRWYFPSAIITILTRSITGHCTARSFSASNRGNI</sequence>
<dbReference type="EMBL" id="KR029578">
    <property type="protein sequence ID" value="AKH46000.1"/>
    <property type="molecule type" value="Genomic_DNA"/>
</dbReference>
<accession>A0A0F7L2C5</accession>